<keyword evidence="5 12" id="KW-0479">Metal-binding</keyword>
<proteinExistence type="inferred from homology"/>
<keyword evidence="9 12" id="KW-0411">Iron-sulfur</keyword>
<feature type="binding site" evidence="12">
    <location>
        <position position="252"/>
    </location>
    <ligand>
        <name>[2Fe-2S] cluster</name>
        <dbReference type="ChEBI" id="CHEBI:190135"/>
    </ligand>
</feature>
<keyword evidence="15" id="KW-1185">Reference proteome</keyword>
<keyword evidence="3 11" id="KW-0285">Flavoprotein</keyword>
<keyword evidence="8 12" id="KW-0408">Iron</keyword>
<dbReference type="InterPro" id="IPR012165">
    <property type="entry name" value="Cyt_c3_hydrogenase_gsu"/>
</dbReference>
<keyword evidence="4 12" id="KW-0001">2Fe-2S</keyword>
<dbReference type="InterPro" id="IPR019480">
    <property type="entry name" value="Dihydroorotate_DH_Fe-S-bd"/>
</dbReference>
<evidence type="ECO:0000313" key="15">
    <source>
        <dbReference type="Proteomes" id="UP000246278"/>
    </source>
</evidence>
<dbReference type="Gene3D" id="2.10.240.10">
    <property type="entry name" value="Dihydroorotate dehydrogenase, electron transfer subunit"/>
    <property type="match status" value="1"/>
</dbReference>
<evidence type="ECO:0000256" key="1">
    <source>
        <dbReference type="ARBA" id="ARBA00006422"/>
    </source>
</evidence>
<evidence type="ECO:0000256" key="6">
    <source>
        <dbReference type="ARBA" id="ARBA00022827"/>
    </source>
</evidence>
<comment type="cofactor">
    <cofactor evidence="10">
        <name>[2Fe-2S] cluster</name>
        <dbReference type="ChEBI" id="CHEBI:190135"/>
    </cofactor>
</comment>
<evidence type="ECO:0000256" key="10">
    <source>
        <dbReference type="ARBA" id="ARBA00034078"/>
    </source>
</evidence>
<dbReference type="InterPro" id="IPR050353">
    <property type="entry name" value="PyrK_electron_transfer"/>
</dbReference>
<dbReference type="PANTHER" id="PTHR43513">
    <property type="entry name" value="DIHYDROOROTATE DEHYDROGENASE B (NAD(+)), ELECTRON TRANSFER SUBUNIT"/>
    <property type="match status" value="1"/>
</dbReference>
<feature type="domain" description="FAD-binding FR-type" evidence="13">
    <location>
        <begin position="7"/>
        <end position="105"/>
    </location>
</feature>
<sequence>MHANSAITDNTVTIVSNECIGPDVSLIAFRCPEIAMHAKPGNFVNIKINPQNEPLLRRPFSIHNIEEDRVEIMAKSVGCGTNLLSRTPAGSTLQVLGPLGNSFTIDTPDYDTALLVSGGIGTAPMRFLEKVLLTRGKKVHHIIGGQSGRDIQKRGLTNYHIATMDGSHGYRGTAIDLLRQKYASFSGSGPIKVFSCGPNPMLKALAAFCQDHALPCEASLESIMGCGIGICYGCTVELKNIFDNETSTILLCQEGPVIEAERLLF</sequence>
<dbReference type="Proteomes" id="UP000246278">
    <property type="component" value="Unassembled WGS sequence"/>
</dbReference>
<dbReference type="Pfam" id="PF10418">
    <property type="entry name" value="DHODB_Fe-S_bind"/>
    <property type="match status" value="1"/>
</dbReference>
<dbReference type="PIRSF" id="PIRSF006816">
    <property type="entry name" value="Cyc3_hyd_g"/>
    <property type="match status" value="1"/>
</dbReference>
<evidence type="ECO:0000256" key="4">
    <source>
        <dbReference type="ARBA" id="ARBA00022714"/>
    </source>
</evidence>
<dbReference type="GO" id="GO:0006221">
    <property type="term" value="P:pyrimidine nucleotide biosynthetic process"/>
    <property type="evidence" value="ECO:0007669"/>
    <property type="project" value="InterPro"/>
</dbReference>
<dbReference type="OrthoDB" id="9789468at2"/>
<accession>A0A317TAP7</accession>
<dbReference type="RefSeq" id="WP_110022442.1">
    <property type="nucleotide sequence ID" value="NZ_PDNZ01000002.1"/>
</dbReference>
<evidence type="ECO:0000256" key="8">
    <source>
        <dbReference type="ARBA" id="ARBA00023004"/>
    </source>
</evidence>
<evidence type="ECO:0000256" key="3">
    <source>
        <dbReference type="ARBA" id="ARBA00022630"/>
    </source>
</evidence>
<dbReference type="PROSITE" id="PS51384">
    <property type="entry name" value="FAD_FR"/>
    <property type="match status" value="1"/>
</dbReference>
<dbReference type="Gene3D" id="3.40.50.80">
    <property type="entry name" value="Nucleotide-binding domain of ferredoxin-NADP reductase (FNR) module"/>
    <property type="match status" value="1"/>
</dbReference>
<evidence type="ECO:0000313" key="14">
    <source>
        <dbReference type="EMBL" id="PWW82726.1"/>
    </source>
</evidence>
<comment type="caution">
    <text evidence="14">The sequence shown here is derived from an EMBL/GenBank/DDBJ whole genome shotgun (WGS) entry which is preliminary data.</text>
</comment>
<gene>
    <name evidence="14" type="ORF">CR164_03000</name>
</gene>
<keyword evidence="7" id="KW-0249">Electron transport</keyword>
<dbReference type="InterPro" id="IPR017927">
    <property type="entry name" value="FAD-bd_FR_type"/>
</dbReference>
<dbReference type="InterPro" id="IPR039261">
    <property type="entry name" value="FNR_nucleotide-bd"/>
</dbReference>
<evidence type="ECO:0000256" key="5">
    <source>
        <dbReference type="ARBA" id="ARBA00022723"/>
    </source>
</evidence>
<comment type="cofactor">
    <cofactor evidence="12">
        <name>[2Fe-2S] cluster</name>
        <dbReference type="ChEBI" id="CHEBI:190135"/>
    </cofactor>
    <text evidence="12">Binds 1 [2Fe-2S] cluster per subunit.</text>
</comment>
<dbReference type="PANTHER" id="PTHR43513:SF3">
    <property type="entry name" value="DIHYDROOROTATE DEHYDROGENASE B (NAD(+)), ELECTRON TRANSFER SUBUNIT-RELATED"/>
    <property type="match status" value="1"/>
</dbReference>
<dbReference type="GO" id="GO:0050660">
    <property type="term" value="F:flavin adenine dinucleotide binding"/>
    <property type="evidence" value="ECO:0007669"/>
    <property type="project" value="InterPro"/>
</dbReference>
<dbReference type="SUPFAM" id="SSF52343">
    <property type="entry name" value="Ferredoxin reductase-like, C-terminal NADP-linked domain"/>
    <property type="match status" value="1"/>
</dbReference>
<reference evidence="15" key="1">
    <citation type="submission" date="2017-10" db="EMBL/GenBank/DDBJ databases">
        <authorList>
            <person name="Gaisin V.A."/>
            <person name="Rysina M.S."/>
            <person name="Grouzdev D.S."/>
        </authorList>
    </citation>
    <scope>NUCLEOTIDE SEQUENCE [LARGE SCALE GENOMIC DNA]</scope>
    <source>
        <strain evidence="15">V1</strain>
    </source>
</reference>
<evidence type="ECO:0000256" key="7">
    <source>
        <dbReference type="ARBA" id="ARBA00022982"/>
    </source>
</evidence>
<feature type="binding site" evidence="11">
    <location>
        <begin position="58"/>
        <end position="61"/>
    </location>
    <ligand>
        <name>FAD</name>
        <dbReference type="ChEBI" id="CHEBI:57692"/>
    </ligand>
</feature>
<dbReference type="Gene3D" id="2.40.30.10">
    <property type="entry name" value="Translation factors"/>
    <property type="match status" value="1"/>
</dbReference>
<feature type="binding site" evidence="12">
    <location>
        <position position="226"/>
    </location>
    <ligand>
        <name>[2Fe-2S] cluster</name>
        <dbReference type="ChEBI" id="CHEBI:190135"/>
    </ligand>
</feature>
<evidence type="ECO:0000256" key="11">
    <source>
        <dbReference type="PIRSR" id="PIRSR006816-1"/>
    </source>
</evidence>
<comment type="similarity">
    <text evidence="1">Belongs to the PyrK family.</text>
</comment>
<dbReference type="SUPFAM" id="SSF63380">
    <property type="entry name" value="Riboflavin synthase domain-like"/>
    <property type="match status" value="1"/>
</dbReference>
<dbReference type="AlphaFoldDB" id="A0A317TAP7"/>
<protein>
    <submittedName>
        <fullName evidence="14">Dihydroorotate oxidase</fullName>
    </submittedName>
</protein>
<dbReference type="GO" id="GO:0046872">
    <property type="term" value="F:metal ion binding"/>
    <property type="evidence" value="ECO:0007669"/>
    <property type="project" value="UniProtKB-KW"/>
</dbReference>
<evidence type="ECO:0000256" key="9">
    <source>
        <dbReference type="ARBA" id="ARBA00023014"/>
    </source>
</evidence>
<dbReference type="GO" id="GO:0016491">
    <property type="term" value="F:oxidoreductase activity"/>
    <property type="evidence" value="ECO:0007669"/>
    <property type="project" value="InterPro"/>
</dbReference>
<comment type="cofactor">
    <cofactor evidence="11">
        <name>FAD</name>
        <dbReference type="ChEBI" id="CHEBI:57692"/>
    </cofactor>
    <text evidence="11">Binds 1 FAD per subunit.</text>
</comment>
<organism evidence="14 15">
    <name type="scientific">Prosthecochloris marina</name>
    <dbReference type="NCBI Taxonomy" id="2017681"/>
    <lineage>
        <taxon>Bacteria</taxon>
        <taxon>Pseudomonadati</taxon>
        <taxon>Chlorobiota</taxon>
        <taxon>Chlorobiia</taxon>
        <taxon>Chlorobiales</taxon>
        <taxon>Chlorobiaceae</taxon>
        <taxon>Prosthecochloris</taxon>
    </lineage>
</organism>
<evidence type="ECO:0000259" key="13">
    <source>
        <dbReference type="PROSITE" id="PS51384"/>
    </source>
</evidence>
<name>A0A317TAP7_9CHLB</name>
<feature type="binding site" evidence="11">
    <location>
        <begin position="80"/>
        <end position="81"/>
    </location>
    <ligand>
        <name>FAD</name>
        <dbReference type="ChEBI" id="CHEBI:57692"/>
    </ligand>
</feature>
<evidence type="ECO:0000256" key="2">
    <source>
        <dbReference type="ARBA" id="ARBA00022448"/>
    </source>
</evidence>
<dbReference type="InterPro" id="IPR017938">
    <property type="entry name" value="Riboflavin_synthase-like_b-brl"/>
</dbReference>
<keyword evidence="2" id="KW-0813">Transport</keyword>
<dbReference type="InterPro" id="IPR037117">
    <property type="entry name" value="Dihydroorotate_DH_ele_sf"/>
</dbReference>
<feature type="binding site" evidence="12">
    <location>
        <position position="231"/>
    </location>
    <ligand>
        <name>[2Fe-2S] cluster</name>
        <dbReference type="ChEBI" id="CHEBI:190135"/>
    </ligand>
</feature>
<feature type="binding site" evidence="12">
    <location>
        <position position="234"/>
    </location>
    <ligand>
        <name>[2Fe-2S] cluster</name>
        <dbReference type="ChEBI" id="CHEBI:190135"/>
    </ligand>
</feature>
<dbReference type="GO" id="GO:0051537">
    <property type="term" value="F:2 iron, 2 sulfur cluster binding"/>
    <property type="evidence" value="ECO:0007669"/>
    <property type="project" value="UniProtKB-KW"/>
</dbReference>
<dbReference type="EMBL" id="PDNZ01000002">
    <property type="protein sequence ID" value="PWW82726.1"/>
    <property type="molecule type" value="Genomic_DNA"/>
</dbReference>
<dbReference type="InterPro" id="IPR008333">
    <property type="entry name" value="Cbr1-like_FAD-bd_dom"/>
</dbReference>
<dbReference type="Pfam" id="PF00970">
    <property type="entry name" value="FAD_binding_6"/>
    <property type="match status" value="1"/>
</dbReference>
<evidence type="ECO:0000256" key="12">
    <source>
        <dbReference type="PIRSR" id="PIRSR006816-2"/>
    </source>
</evidence>
<dbReference type="CDD" id="cd06218">
    <property type="entry name" value="DHOD_e_trans"/>
    <property type="match status" value="1"/>
</dbReference>
<keyword evidence="6 11" id="KW-0274">FAD</keyword>